<comment type="caution">
    <text evidence="5">The sequence shown here is derived from an EMBL/GenBank/DDBJ whole genome shotgun (WGS) entry which is preliminary data.</text>
</comment>
<protein>
    <submittedName>
        <fullName evidence="5">(spotted green pufferfish) hypothetical protein</fullName>
    </submittedName>
</protein>
<feature type="compositionally biased region" description="Gly residues" evidence="3">
    <location>
        <begin position="100"/>
        <end position="110"/>
    </location>
</feature>
<dbReference type="PANTHER" id="PTHR18934">
    <property type="entry name" value="ATP-DEPENDENT RNA HELICASE"/>
    <property type="match status" value="1"/>
</dbReference>
<evidence type="ECO:0000313" key="5">
    <source>
        <dbReference type="EMBL" id="CAG14575.1"/>
    </source>
</evidence>
<dbReference type="PANTHER" id="PTHR18934:SF108">
    <property type="entry name" value="ATP-DEPENDENT RNA HELICASE DQX1"/>
    <property type="match status" value="1"/>
</dbReference>
<dbReference type="OrthoDB" id="8922061at2759"/>
<dbReference type="Gene3D" id="1.20.120.1080">
    <property type="match status" value="1"/>
</dbReference>
<dbReference type="AlphaFoldDB" id="Q4RAK8"/>
<dbReference type="InterPro" id="IPR007502">
    <property type="entry name" value="Helicase-assoc_dom"/>
</dbReference>
<evidence type="ECO:0000256" key="1">
    <source>
        <dbReference type="ARBA" id="ARBA00022741"/>
    </source>
</evidence>
<organism evidence="5">
    <name type="scientific">Tetraodon nigroviridis</name>
    <name type="common">Spotted green pufferfish</name>
    <name type="synonym">Chelonodon nigroviridis</name>
    <dbReference type="NCBI Taxonomy" id="99883"/>
    <lineage>
        <taxon>Eukaryota</taxon>
        <taxon>Metazoa</taxon>
        <taxon>Chordata</taxon>
        <taxon>Craniata</taxon>
        <taxon>Vertebrata</taxon>
        <taxon>Euteleostomi</taxon>
        <taxon>Actinopterygii</taxon>
        <taxon>Neopterygii</taxon>
        <taxon>Teleostei</taxon>
        <taxon>Neoteleostei</taxon>
        <taxon>Acanthomorphata</taxon>
        <taxon>Eupercaria</taxon>
        <taxon>Tetraodontiformes</taxon>
        <taxon>Tetradontoidea</taxon>
        <taxon>Tetraodontidae</taxon>
        <taxon>Tetraodon</taxon>
    </lineage>
</organism>
<proteinExistence type="predicted"/>
<dbReference type="GO" id="GO:0003723">
    <property type="term" value="F:RNA binding"/>
    <property type="evidence" value="ECO:0007669"/>
    <property type="project" value="TreeGrafter"/>
</dbReference>
<dbReference type="Pfam" id="PF04408">
    <property type="entry name" value="WHD_HA2"/>
    <property type="match status" value="1"/>
</dbReference>
<keyword evidence="2" id="KW-0067">ATP-binding</keyword>
<reference evidence="5" key="1">
    <citation type="journal article" date="2004" name="Nature">
        <title>Genome duplication in the teleost fish Tetraodon nigroviridis reveals the early vertebrate proto-karyotype.</title>
        <authorList>
            <person name="Jaillon O."/>
            <person name="Aury J.-M."/>
            <person name="Brunet F."/>
            <person name="Petit J.-L."/>
            <person name="Stange-Thomann N."/>
            <person name="Mauceli E."/>
            <person name="Bouneau L."/>
            <person name="Fischer C."/>
            <person name="Ozouf-Costaz C."/>
            <person name="Bernot A."/>
            <person name="Nicaud S."/>
            <person name="Jaffe D."/>
            <person name="Fisher S."/>
            <person name="Lutfalla G."/>
            <person name="Dossat C."/>
            <person name="Segurens B."/>
            <person name="Dasilva C."/>
            <person name="Salanoubat M."/>
            <person name="Levy M."/>
            <person name="Boudet N."/>
            <person name="Castellano S."/>
            <person name="Anthouard V."/>
            <person name="Jubin C."/>
            <person name="Castelli V."/>
            <person name="Katinka M."/>
            <person name="Vacherie B."/>
            <person name="Biemont C."/>
            <person name="Skalli Z."/>
            <person name="Cattolico L."/>
            <person name="Poulain J."/>
            <person name="De Berardinis V."/>
            <person name="Cruaud C."/>
            <person name="Duprat S."/>
            <person name="Brottier P."/>
            <person name="Coutanceau J.-P."/>
            <person name="Gouzy J."/>
            <person name="Parra G."/>
            <person name="Lardier G."/>
            <person name="Chapple C."/>
            <person name="McKernan K.J."/>
            <person name="McEwan P."/>
            <person name="Bosak S."/>
            <person name="Kellis M."/>
            <person name="Volff J.-N."/>
            <person name="Guigo R."/>
            <person name="Zody M.C."/>
            <person name="Mesirov J."/>
            <person name="Lindblad-Toh K."/>
            <person name="Birren B."/>
            <person name="Nusbaum C."/>
            <person name="Kahn D."/>
            <person name="Robinson-Rechavi M."/>
            <person name="Laudet V."/>
            <person name="Schachter V."/>
            <person name="Quetier F."/>
            <person name="Saurin W."/>
            <person name="Scarpelli C."/>
            <person name="Wincker P."/>
            <person name="Lander E.S."/>
            <person name="Weissenbach J."/>
            <person name="Roest Crollius H."/>
        </authorList>
    </citation>
    <scope>NUCLEOTIDE SEQUENCE [LARGE SCALE GENOMIC DNA]</scope>
</reference>
<dbReference type="InterPro" id="IPR048333">
    <property type="entry name" value="HA2_WH"/>
</dbReference>
<dbReference type="GO" id="GO:0005524">
    <property type="term" value="F:ATP binding"/>
    <property type="evidence" value="ECO:0007669"/>
    <property type="project" value="UniProtKB-KW"/>
</dbReference>
<feature type="non-terminal residue" evidence="5">
    <location>
        <position position="1"/>
    </location>
</feature>
<dbReference type="GO" id="GO:0004386">
    <property type="term" value="F:helicase activity"/>
    <property type="evidence" value="ECO:0007669"/>
    <property type="project" value="TreeGrafter"/>
</dbReference>
<evidence type="ECO:0000256" key="3">
    <source>
        <dbReference type="SAM" id="MobiDB-lite"/>
    </source>
</evidence>
<feature type="domain" description="Helicase-associated" evidence="4">
    <location>
        <begin position="11"/>
        <end position="143"/>
    </location>
</feature>
<dbReference type="SMART" id="SM00847">
    <property type="entry name" value="HA2"/>
    <property type="match status" value="1"/>
</dbReference>
<evidence type="ECO:0000259" key="4">
    <source>
        <dbReference type="SMART" id="SM00847"/>
    </source>
</evidence>
<dbReference type="GO" id="GO:0005681">
    <property type="term" value="C:spliceosomal complex"/>
    <property type="evidence" value="ECO:0007669"/>
    <property type="project" value="TreeGrafter"/>
</dbReference>
<feature type="region of interest" description="Disordered" evidence="3">
    <location>
        <begin position="97"/>
        <end position="169"/>
    </location>
</feature>
<keyword evidence="1" id="KW-0547">Nucleotide-binding</keyword>
<sequence>LSLPAPEALMQALEDLDYLAALDDDGNLSEVGIIMSELPLAPPLAKALIAACEYDCVDELLTVAAMLTGGEGGGGAGQGSRPELTFDLGVCPRSSHLLHDGGGQQGGGGSAPLASLHARRGRSPDAHQRLQGLPGAQPGRGLVQRPLPPSRRPAIGRGHQGGAAGGDAEDRASCFATGLWLPRQRHQHQAGADIGLLPQRGWKDGCVGGCWADGCVGGCWADGCVGGCWADAWADGWMDVWVGGCVGRCWVDGCVGGWMRGRVRSGPAG</sequence>
<dbReference type="Pfam" id="PF21010">
    <property type="entry name" value="HA2_C"/>
    <property type="match status" value="1"/>
</dbReference>
<name>Q4RAK8_TETNG</name>
<accession>Q4RAK8</accession>
<dbReference type="EMBL" id="CAAE01023447">
    <property type="protein sequence ID" value="CAG14575.1"/>
    <property type="molecule type" value="Genomic_DNA"/>
</dbReference>
<dbReference type="KEGG" id="tng:GSTEN00036483G001"/>
<evidence type="ECO:0000256" key="2">
    <source>
        <dbReference type="ARBA" id="ARBA00022840"/>
    </source>
</evidence>
<gene>
    <name evidence="5" type="ORF">GSTENG00036483001</name>
</gene>
<reference evidence="5" key="2">
    <citation type="submission" date="2004-02" db="EMBL/GenBank/DDBJ databases">
        <authorList>
            <consortium name="Genoscope"/>
            <consortium name="Whitehead Institute Centre for Genome Research"/>
        </authorList>
    </citation>
    <scope>NUCLEOTIDE SEQUENCE</scope>
</reference>